<dbReference type="PRINTS" id="PR00385">
    <property type="entry name" value="P450"/>
</dbReference>
<dbReference type="GO" id="GO:0016705">
    <property type="term" value="F:oxidoreductase activity, acting on paired donors, with incorporation or reduction of molecular oxygen"/>
    <property type="evidence" value="ECO:0007669"/>
    <property type="project" value="InterPro"/>
</dbReference>
<dbReference type="EMBL" id="PQIB02000006">
    <property type="protein sequence ID" value="RLN12344.1"/>
    <property type="molecule type" value="Genomic_DNA"/>
</dbReference>
<keyword evidence="2 5" id="KW-0479">Metal-binding</keyword>
<dbReference type="AlphaFoldDB" id="A0A3L6RZL8"/>
<dbReference type="STRING" id="4540.A0A3L6RZL8"/>
<evidence type="ECO:0008006" key="9">
    <source>
        <dbReference type="Google" id="ProtNLM"/>
    </source>
</evidence>
<dbReference type="InterPro" id="IPR001128">
    <property type="entry name" value="Cyt_P450"/>
</dbReference>
<keyword evidence="4 5" id="KW-0408">Iron</keyword>
<evidence type="ECO:0000313" key="7">
    <source>
        <dbReference type="EMBL" id="RLN12344.1"/>
    </source>
</evidence>
<proteinExistence type="inferred from homology"/>
<comment type="cofactor">
    <cofactor evidence="5">
        <name>heme</name>
        <dbReference type="ChEBI" id="CHEBI:30413"/>
    </cofactor>
</comment>
<dbReference type="InterPro" id="IPR036396">
    <property type="entry name" value="Cyt_P450_sf"/>
</dbReference>
<keyword evidence="8" id="KW-1185">Reference proteome</keyword>
<dbReference type="GO" id="GO:0006629">
    <property type="term" value="P:lipid metabolic process"/>
    <property type="evidence" value="ECO:0007669"/>
    <property type="project" value="UniProtKB-ARBA"/>
</dbReference>
<evidence type="ECO:0000313" key="8">
    <source>
        <dbReference type="Proteomes" id="UP000275267"/>
    </source>
</evidence>
<keyword evidence="3 6" id="KW-0560">Oxidoreductase</keyword>
<dbReference type="GO" id="GO:0020037">
    <property type="term" value="F:heme binding"/>
    <property type="evidence" value="ECO:0007669"/>
    <property type="project" value="InterPro"/>
</dbReference>
<name>A0A3L6RZL8_PANMI</name>
<dbReference type="PROSITE" id="PS00086">
    <property type="entry name" value="CYTOCHROME_P450"/>
    <property type="match status" value="1"/>
</dbReference>
<dbReference type="GO" id="GO:0005506">
    <property type="term" value="F:iron ion binding"/>
    <property type="evidence" value="ECO:0007669"/>
    <property type="project" value="InterPro"/>
</dbReference>
<evidence type="ECO:0000256" key="2">
    <source>
        <dbReference type="ARBA" id="ARBA00022723"/>
    </source>
</evidence>
<comment type="similarity">
    <text evidence="1 6">Belongs to the cytochrome P450 family.</text>
</comment>
<sequence>MRGSFFTVDGEPCRRHRAKIQSILSNPRMLALITHACHSKVEGGLLPFLTRMADAGTPFDMQQLNTRYAFDVTATPVFGADPGLLSPAMPPVHVTDAMDTVMEVPFFRHTMPAFCWKVMRRLGIGPERRLAAAQTVLREFVANMMETGKQQVAHGDIVQKQQHEEDDEAAALLNIQSSYISDPDYRDEVLHATLINYLIAGRDTVGTGLSWLWYNISNNPSVLLSIRKELKPIASRKAAGTNKLGPHAMVTFAPEETKELVYLQAAVFETLRLHPPAPIERKTALGDDTLPSGHEMRAGDTVLISLYAMARMESVWGEDCREYRPERWLSDDGSKLQYVPSHKFLTFSSGPRMCLGKDIGVMQVKTAVANMAWNFDVELVEGHAAVEPKLSCILRMKNGLMMKVKKRVECDTVRS</sequence>
<dbReference type="SUPFAM" id="SSF48264">
    <property type="entry name" value="Cytochrome P450"/>
    <property type="match status" value="1"/>
</dbReference>
<feature type="binding site" description="axial binding residue" evidence="5">
    <location>
        <position position="354"/>
    </location>
    <ligand>
        <name>heme</name>
        <dbReference type="ChEBI" id="CHEBI:30413"/>
    </ligand>
    <ligandPart>
        <name>Fe</name>
        <dbReference type="ChEBI" id="CHEBI:18248"/>
    </ligandPart>
</feature>
<dbReference type="Proteomes" id="UP000275267">
    <property type="component" value="Unassembled WGS sequence"/>
</dbReference>
<keyword evidence="6" id="KW-0503">Monooxygenase</keyword>
<keyword evidence="5 6" id="KW-0349">Heme</keyword>
<dbReference type="PANTHER" id="PTHR24296">
    <property type="entry name" value="CYTOCHROME P450"/>
    <property type="match status" value="1"/>
</dbReference>
<evidence type="ECO:0000256" key="5">
    <source>
        <dbReference type="PIRSR" id="PIRSR602401-1"/>
    </source>
</evidence>
<evidence type="ECO:0000256" key="6">
    <source>
        <dbReference type="RuleBase" id="RU000461"/>
    </source>
</evidence>
<dbReference type="OrthoDB" id="3203564at2759"/>
<dbReference type="InterPro" id="IPR017972">
    <property type="entry name" value="Cyt_P450_CS"/>
</dbReference>
<dbReference type="Gene3D" id="1.10.630.10">
    <property type="entry name" value="Cytochrome P450"/>
    <property type="match status" value="1"/>
</dbReference>
<evidence type="ECO:0000256" key="1">
    <source>
        <dbReference type="ARBA" id="ARBA00010617"/>
    </source>
</evidence>
<reference evidence="8" key="1">
    <citation type="journal article" date="2019" name="Nat. Commun.">
        <title>The genome of broomcorn millet.</title>
        <authorList>
            <person name="Zou C."/>
            <person name="Miki D."/>
            <person name="Li D."/>
            <person name="Tang Q."/>
            <person name="Xiao L."/>
            <person name="Rajput S."/>
            <person name="Deng P."/>
            <person name="Jia W."/>
            <person name="Huang R."/>
            <person name="Zhang M."/>
            <person name="Sun Y."/>
            <person name="Hu J."/>
            <person name="Fu X."/>
            <person name="Schnable P.S."/>
            <person name="Li F."/>
            <person name="Zhang H."/>
            <person name="Feng B."/>
            <person name="Zhu X."/>
            <person name="Liu R."/>
            <person name="Schnable J.C."/>
            <person name="Zhu J.-K."/>
            <person name="Zhang H."/>
        </authorList>
    </citation>
    <scope>NUCLEOTIDE SEQUENCE [LARGE SCALE GENOMIC DNA]</scope>
</reference>
<dbReference type="GO" id="GO:0004497">
    <property type="term" value="F:monooxygenase activity"/>
    <property type="evidence" value="ECO:0007669"/>
    <property type="project" value="UniProtKB-KW"/>
</dbReference>
<gene>
    <name evidence="7" type="ORF">C2845_PM09G16810</name>
</gene>
<evidence type="ECO:0000256" key="3">
    <source>
        <dbReference type="ARBA" id="ARBA00023002"/>
    </source>
</evidence>
<dbReference type="Pfam" id="PF00067">
    <property type="entry name" value="p450"/>
    <property type="match status" value="1"/>
</dbReference>
<dbReference type="PRINTS" id="PR00463">
    <property type="entry name" value="EP450I"/>
</dbReference>
<protein>
    <recommendedName>
        <fullName evidence="9">Alkane hydroxylase MAH1-like</fullName>
    </recommendedName>
</protein>
<dbReference type="InterPro" id="IPR002401">
    <property type="entry name" value="Cyt_P450_E_grp-I"/>
</dbReference>
<accession>A0A3L6RZL8</accession>
<organism evidence="7 8">
    <name type="scientific">Panicum miliaceum</name>
    <name type="common">Proso millet</name>
    <name type="synonym">Broomcorn millet</name>
    <dbReference type="NCBI Taxonomy" id="4540"/>
    <lineage>
        <taxon>Eukaryota</taxon>
        <taxon>Viridiplantae</taxon>
        <taxon>Streptophyta</taxon>
        <taxon>Embryophyta</taxon>
        <taxon>Tracheophyta</taxon>
        <taxon>Spermatophyta</taxon>
        <taxon>Magnoliopsida</taxon>
        <taxon>Liliopsida</taxon>
        <taxon>Poales</taxon>
        <taxon>Poaceae</taxon>
        <taxon>PACMAD clade</taxon>
        <taxon>Panicoideae</taxon>
        <taxon>Panicodae</taxon>
        <taxon>Paniceae</taxon>
        <taxon>Panicinae</taxon>
        <taxon>Panicum</taxon>
        <taxon>Panicum sect. Panicum</taxon>
    </lineage>
</organism>
<evidence type="ECO:0000256" key="4">
    <source>
        <dbReference type="ARBA" id="ARBA00023004"/>
    </source>
</evidence>
<comment type="caution">
    <text evidence="7">The sequence shown here is derived from an EMBL/GenBank/DDBJ whole genome shotgun (WGS) entry which is preliminary data.</text>
</comment>